<evidence type="ECO:0000313" key="5">
    <source>
        <dbReference type="Proteomes" id="UP000260649"/>
    </source>
</evidence>
<keyword evidence="2" id="KW-0472">Membrane</keyword>
<reference evidence="4 5" key="1">
    <citation type="submission" date="2018-07" db="EMBL/GenBank/DDBJ databases">
        <title>GABA Modulating Bacteria of the Human Gut Microbiota.</title>
        <authorList>
            <person name="Strandwitz P."/>
            <person name="Kim K.H."/>
            <person name="Terekhova D."/>
            <person name="Liu J.K."/>
            <person name="Sharma A."/>
            <person name="Levering J."/>
            <person name="Mcdonald D."/>
            <person name="Dietrich D."/>
            <person name="Ramadhar T.R."/>
            <person name="Lekbua A."/>
            <person name="Mroue N."/>
            <person name="Liston C."/>
            <person name="Stewart E.J."/>
            <person name="Dubin M.J."/>
            <person name="Zengler K."/>
            <person name="Knight R."/>
            <person name="Gilbert J.A."/>
            <person name="Clardy J."/>
            <person name="Lewis K."/>
        </authorList>
    </citation>
    <scope>NUCLEOTIDE SEQUENCE [LARGE SCALE GENOMIC DNA]</scope>
    <source>
        <strain evidence="4 5">KLE1738</strain>
    </source>
</reference>
<keyword evidence="2" id="KW-0812">Transmembrane</keyword>
<proteinExistence type="predicted"/>
<feature type="domain" description="HMA" evidence="3">
    <location>
        <begin position="52"/>
        <end position="116"/>
    </location>
</feature>
<dbReference type="Pfam" id="PF00403">
    <property type="entry name" value="HMA"/>
    <property type="match status" value="1"/>
</dbReference>
<dbReference type="AlphaFoldDB" id="A0A3E2B2B8"/>
<dbReference type="GeneID" id="97995797"/>
<organism evidence="4 5">
    <name type="scientific">Evtepia gabavorous</name>
    <dbReference type="NCBI Taxonomy" id="2211183"/>
    <lineage>
        <taxon>Bacteria</taxon>
        <taxon>Bacillati</taxon>
        <taxon>Bacillota</taxon>
        <taxon>Clostridia</taxon>
        <taxon>Eubacteriales</taxon>
        <taxon>Evtepia</taxon>
    </lineage>
</organism>
<evidence type="ECO:0000313" key="4">
    <source>
        <dbReference type="EMBL" id="RFT06170.1"/>
    </source>
</evidence>
<dbReference type="PROSITE" id="PS01047">
    <property type="entry name" value="HMA_1"/>
    <property type="match status" value="1"/>
</dbReference>
<dbReference type="RefSeq" id="WP_021920865.1">
    <property type="nucleotide sequence ID" value="NZ_CAKXKJ010000001.1"/>
</dbReference>
<keyword evidence="2" id="KW-1133">Transmembrane helix</keyword>
<evidence type="ECO:0000259" key="3">
    <source>
        <dbReference type="PROSITE" id="PS50846"/>
    </source>
</evidence>
<evidence type="ECO:0000256" key="2">
    <source>
        <dbReference type="SAM" id="Phobius"/>
    </source>
</evidence>
<gene>
    <name evidence="4" type="ORF">DV520_08635</name>
</gene>
<keyword evidence="1" id="KW-0479">Metal-binding</keyword>
<feature type="transmembrane region" description="Helical" evidence="2">
    <location>
        <begin position="6"/>
        <end position="24"/>
    </location>
</feature>
<evidence type="ECO:0000256" key="1">
    <source>
        <dbReference type="ARBA" id="ARBA00022723"/>
    </source>
</evidence>
<dbReference type="SUPFAM" id="SSF55008">
    <property type="entry name" value="HMA, heavy metal-associated domain"/>
    <property type="match status" value="1"/>
</dbReference>
<comment type="caution">
    <text evidence="4">The sequence shown here is derived from an EMBL/GenBank/DDBJ whole genome shotgun (WGS) entry which is preliminary data.</text>
</comment>
<dbReference type="CDD" id="cd00371">
    <property type="entry name" value="HMA"/>
    <property type="match status" value="1"/>
</dbReference>
<keyword evidence="5" id="KW-1185">Reference proteome</keyword>
<name>A0A3E2B2B8_9FIRM</name>
<accession>A0A3E2B2B8</accession>
<dbReference type="InterPro" id="IPR017969">
    <property type="entry name" value="Heavy-metal-associated_CS"/>
</dbReference>
<dbReference type="GO" id="GO:0046872">
    <property type="term" value="F:metal ion binding"/>
    <property type="evidence" value="ECO:0007669"/>
    <property type="project" value="UniProtKB-KW"/>
</dbReference>
<dbReference type="InterPro" id="IPR006121">
    <property type="entry name" value="HMA_dom"/>
</dbReference>
<dbReference type="Gene3D" id="3.30.70.100">
    <property type="match status" value="1"/>
</dbReference>
<protein>
    <submittedName>
        <fullName evidence="4">Copper chaperone</fullName>
    </submittedName>
</protein>
<dbReference type="EMBL" id="QQRQ01000015">
    <property type="protein sequence ID" value="RFT06170.1"/>
    <property type="molecule type" value="Genomic_DNA"/>
</dbReference>
<dbReference type="OrthoDB" id="9813965at2"/>
<dbReference type="InterPro" id="IPR036163">
    <property type="entry name" value="HMA_dom_sf"/>
</dbReference>
<dbReference type="Proteomes" id="UP000260649">
    <property type="component" value="Unassembled WGS sequence"/>
</dbReference>
<sequence>MGTENIILLVLVVVVVAIGLWSTVRHFRGKGGGCCGGGDYKPRKKKLSHVAGQKTFQVEGMHCEHCKVRVEEAVNDIKGAAGKVDLKKGLLTVSYAESLDDEQVKQKVERAGYHLTGTR</sequence>
<dbReference type="PROSITE" id="PS50846">
    <property type="entry name" value="HMA_2"/>
    <property type="match status" value="1"/>
</dbReference>